<dbReference type="SUPFAM" id="SSF50630">
    <property type="entry name" value="Acid proteases"/>
    <property type="match status" value="1"/>
</dbReference>
<dbReference type="EMBL" id="KQ965831">
    <property type="protein sequence ID" value="KXS10257.1"/>
    <property type="molecule type" value="Genomic_DNA"/>
</dbReference>
<evidence type="ECO:0000313" key="3">
    <source>
        <dbReference type="Proteomes" id="UP000070544"/>
    </source>
</evidence>
<dbReference type="Proteomes" id="UP000070544">
    <property type="component" value="Unassembled WGS sequence"/>
</dbReference>
<gene>
    <name evidence="2" type="ORF">M427DRAFT_37532</name>
</gene>
<name>A0A139A0E9_GONPJ</name>
<feature type="region of interest" description="Disordered" evidence="1">
    <location>
        <begin position="29"/>
        <end position="54"/>
    </location>
</feature>
<dbReference type="OrthoDB" id="6784012at2759"/>
<protein>
    <submittedName>
        <fullName evidence="2">Uncharacterized protein</fullName>
    </submittedName>
</protein>
<dbReference type="AlphaFoldDB" id="A0A139A0E9"/>
<dbReference type="CDD" id="cd00303">
    <property type="entry name" value="retropepsin_like"/>
    <property type="match status" value="1"/>
</dbReference>
<organism evidence="2 3">
    <name type="scientific">Gonapodya prolifera (strain JEL478)</name>
    <name type="common">Monoblepharis prolifera</name>
    <dbReference type="NCBI Taxonomy" id="1344416"/>
    <lineage>
        <taxon>Eukaryota</taxon>
        <taxon>Fungi</taxon>
        <taxon>Fungi incertae sedis</taxon>
        <taxon>Chytridiomycota</taxon>
        <taxon>Chytridiomycota incertae sedis</taxon>
        <taxon>Monoblepharidomycetes</taxon>
        <taxon>Monoblepharidales</taxon>
        <taxon>Gonapodyaceae</taxon>
        <taxon>Gonapodya</taxon>
    </lineage>
</organism>
<dbReference type="Gene3D" id="2.40.70.10">
    <property type="entry name" value="Acid Proteases"/>
    <property type="match status" value="1"/>
</dbReference>
<proteinExistence type="predicted"/>
<dbReference type="InterPro" id="IPR021109">
    <property type="entry name" value="Peptidase_aspartic_dom_sf"/>
</dbReference>
<evidence type="ECO:0000313" key="2">
    <source>
        <dbReference type="EMBL" id="KXS10257.1"/>
    </source>
</evidence>
<evidence type="ECO:0000256" key="1">
    <source>
        <dbReference type="SAM" id="MobiDB-lite"/>
    </source>
</evidence>
<reference evidence="2 3" key="1">
    <citation type="journal article" date="2015" name="Genome Biol. Evol.">
        <title>Phylogenomic analyses indicate that early fungi evolved digesting cell walls of algal ancestors of land plants.</title>
        <authorList>
            <person name="Chang Y."/>
            <person name="Wang S."/>
            <person name="Sekimoto S."/>
            <person name="Aerts A.L."/>
            <person name="Choi C."/>
            <person name="Clum A."/>
            <person name="LaButti K.M."/>
            <person name="Lindquist E.A."/>
            <person name="Yee Ngan C."/>
            <person name="Ohm R.A."/>
            <person name="Salamov A.A."/>
            <person name="Grigoriev I.V."/>
            <person name="Spatafora J.W."/>
            <person name="Berbee M.L."/>
        </authorList>
    </citation>
    <scope>NUCLEOTIDE SEQUENCE [LARGE SCALE GENOMIC DNA]</scope>
    <source>
        <strain evidence="2 3">JEL478</strain>
    </source>
</reference>
<keyword evidence="3" id="KW-1185">Reference proteome</keyword>
<accession>A0A139A0E9</accession>
<sequence>MPPDFVKGAGYVLPPDTKEALDKVIAERGLQPLRQPGVPGRAWNGPPHGQRNGRNKLLTHTLALLGSTLEREQEQDYKGYDNGKYVNADTVEDHAQDDYDGNTHDSEIDANISTPELLAIGNGGQPPLSAIPTPPPWQKVDYSQSSANIQRMLDDIHHCDGPVDYATYWCAAHMQGSVRSLPPQIVIQDSGAALSAISAEFYHKKFHALELDTWMFQPITVGNGIIIAPIGSLLLPVTVGGVRRALRFAVIKGLPHNFLLGANFLRIWRAVID</sequence>